<protein>
    <submittedName>
        <fullName evidence="2">Uncharacterized protein</fullName>
    </submittedName>
</protein>
<evidence type="ECO:0000256" key="1">
    <source>
        <dbReference type="SAM" id="MobiDB-lite"/>
    </source>
</evidence>
<gene>
    <name evidence="2" type="ORF">HCN44_007093</name>
</gene>
<evidence type="ECO:0000313" key="2">
    <source>
        <dbReference type="EMBL" id="KAF7988783.1"/>
    </source>
</evidence>
<comment type="caution">
    <text evidence="2">The sequence shown here is derived from an EMBL/GenBank/DDBJ whole genome shotgun (WGS) entry which is preliminary data.</text>
</comment>
<feature type="region of interest" description="Disordered" evidence="1">
    <location>
        <begin position="33"/>
        <end position="101"/>
    </location>
</feature>
<dbReference type="AlphaFoldDB" id="A0A834XKB0"/>
<name>A0A834XKB0_APHGI</name>
<organism evidence="2 3">
    <name type="scientific">Aphidius gifuensis</name>
    <name type="common">Parasitoid wasp</name>
    <dbReference type="NCBI Taxonomy" id="684658"/>
    <lineage>
        <taxon>Eukaryota</taxon>
        <taxon>Metazoa</taxon>
        <taxon>Ecdysozoa</taxon>
        <taxon>Arthropoda</taxon>
        <taxon>Hexapoda</taxon>
        <taxon>Insecta</taxon>
        <taxon>Pterygota</taxon>
        <taxon>Neoptera</taxon>
        <taxon>Endopterygota</taxon>
        <taxon>Hymenoptera</taxon>
        <taxon>Apocrita</taxon>
        <taxon>Ichneumonoidea</taxon>
        <taxon>Braconidae</taxon>
        <taxon>Aphidiinae</taxon>
        <taxon>Aphidius</taxon>
    </lineage>
</organism>
<evidence type="ECO:0000313" key="3">
    <source>
        <dbReference type="Proteomes" id="UP000639338"/>
    </source>
</evidence>
<reference evidence="2 3" key="1">
    <citation type="submission" date="2020-08" db="EMBL/GenBank/DDBJ databases">
        <title>Aphidius gifuensis genome sequencing and assembly.</title>
        <authorList>
            <person name="Du Z."/>
        </authorList>
    </citation>
    <scope>NUCLEOTIDE SEQUENCE [LARGE SCALE GENOMIC DNA]</scope>
    <source>
        <strain evidence="2">YNYX2018</strain>
        <tissue evidence="2">Adults</tissue>
    </source>
</reference>
<proteinExistence type="predicted"/>
<dbReference type="Proteomes" id="UP000639338">
    <property type="component" value="Unassembled WGS sequence"/>
</dbReference>
<accession>A0A834XKB0</accession>
<dbReference type="EMBL" id="JACMRX010000005">
    <property type="protein sequence ID" value="KAF7988783.1"/>
    <property type="molecule type" value="Genomic_DNA"/>
</dbReference>
<sequence>MKQLQKDIMDSVEGLEETCLLLLLNNEVTSSLKKINNDSDNNEEVDNEVVPPSPIKKKTNFIKSPIIRNKTKNDDGEENQQVAKSQCLRDYPERPDDEDNTYCTWAEEKENKVPGKIVMGPCKKQVTT</sequence>
<keyword evidence="3" id="KW-1185">Reference proteome</keyword>